<feature type="non-terminal residue" evidence="6">
    <location>
        <position position="1"/>
    </location>
</feature>
<accession>A0A7Y0R2X4</accession>
<dbReference type="Proteomes" id="UP000565155">
    <property type="component" value="Unassembled WGS sequence"/>
</dbReference>
<sequence length="144" mass="16005">KRIYRTVKSEVIDNGEALPLDTCFTLRKGRDITLVTWGACVVESLQAAQTLSSQGIEVEVIDLASIKPIDTATIFRSLEKTGRLLVVHEASKTCGVGSELLARTAEHAMCLLKAPPKRVTGMDTIMPYYRNEDYFMVQEEDIVI</sequence>
<dbReference type="GO" id="GO:0016491">
    <property type="term" value="F:oxidoreductase activity"/>
    <property type="evidence" value="ECO:0007669"/>
    <property type="project" value="UniProtKB-KW"/>
</dbReference>
<dbReference type="RefSeq" id="WP_282961053.1">
    <property type="nucleotide sequence ID" value="NZ_JABCMA010001165.1"/>
</dbReference>
<dbReference type="PANTHER" id="PTHR43257:SF2">
    <property type="entry name" value="PYRUVATE DEHYDROGENASE E1 COMPONENT SUBUNIT BETA"/>
    <property type="match status" value="1"/>
</dbReference>
<dbReference type="PANTHER" id="PTHR43257">
    <property type="entry name" value="PYRUVATE DEHYDROGENASE E1 COMPONENT BETA SUBUNIT"/>
    <property type="match status" value="1"/>
</dbReference>
<feature type="domain" description="Transketolase C-terminal" evidence="5">
    <location>
        <begin position="25"/>
        <end position="142"/>
    </location>
</feature>
<dbReference type="FunFam" id="3.40.50.920:FF:000001">
    <property type="entry name" value="Pyruvate dehydrogenase E1 beta subunit"/>
    <property type="match status" value="1"/>
</dbReference>
<evidence type="ECO:0000313" key="6">
    <source>
        <dbReference type="EMBL" id="NMR77886.1"/>
    </source>
</evidence>
<organism evidence="6 7">
    <name type="scientific">Vibrio alginolyticus</name>
    <dbReference type="NCBI Taxonomy" id="663"/>
    <lineage>
        <taxon>Bacteria</taxon>
        <taxon>Pseudomonadati</taxon>
        <taxon>Pseudomonadota</taxon>
        <taxon>Gammaproteobacteria</taxon>
        <taxon>Vibrionales</taxon>
        <taxon>Vibrionaceae</taxon>
        <taxon>Vibrio</taxon>
    </lineage>
</organism>
<keyword evidence="3" id="KW-0786">Thiamine pyrophosphate</keyword>
<evidence type="ECO:0000256" key="1">
    <source>
        <dbReference type="ARBA" id="ARBA00001964"/>
    </source>
</evidence>
<protein>
    <recommendedName>
        <fullName evidence="4">Branched-chain alpha-keto acid dehydrogenase E1 component beta chain</fullName>
    </recommendedName>
</protein>
<evidence type="ECO:0000256" key="3">
    <source>
        <dbReference type="ARBA" id="ARBA00023052"/>
    </source>
</evidence>
<evidence type="ECO:0000259" key="5">
    <source>
        <dbReference type="Pfam" id="PF02780"/>
    </source>
</evidence>
<proteinExistence type="predicted"/>
<keyword evidence="2" id="KW-0560">Oxidoreductase</keyword>
<dbReference type="Gene3D" id="3.40.50.920">
    <property type="match status" value="1"/>
</dbReference>
<evidence type="ECO:0000256" key="4">
    <source>
        <dbReference type="ARBA" id="ARBA00082400"/>
    </source>
</evidence>
<evidence type="ECO:0000313" key="7">
    <source>
        <dbReference type="Proteomes" id="UP000565155"/>
    </source>
</evidence>
<dbReference type="AlphaFoldDB" id="A0A7Y0R2X4"/>
<name>A0A7Y0R2X4_VIBAL</name>
<comment type="cofactor">
    <cofactor evidence="1">
        <name>thiamine diphosphate</name>
        <dbReference type="ChEBI" id="CHEBI:58937"/>
    </cofactor>
</comment>
<dbReference type="EMBL" id="JABCMA010001165">
    <property type="protein sequence ID" value="NMR77886.1"/>
    <property type="molecule type" value="Genomic_DNA"/>
</dbReference>
<dbReference type="SUPFAM" id="SSF52922">
    <property type="entry name" value="TK C-terminal domain-like"/>
    <property type="match status" value="1"/>
</dbReference>
<evidence type="ECO:0000256" key="2">
    <source>
        <dbReference type="ARBA" id="ARBA00023002"/>
    </source>
</evidence>
<comment type="caution">
    <text evidence="6">The sequence shown here is derived from an EMBL/GenBank/DDBJ whole genome shotgun (WGS) entry which is preliminary data.</text>
</comment>
<dbReference type="Pfam" id="PF02780">
    <property type="entry name" value="Transketolase_C"/>
    <property type="match status" value="1"/>
</dbReference>
<gene>
    <name evidence="6" type="ORF">HKB35_30365</name>
</gene>
<dbReference type="InterPro" id="IPR033248">
    <property type="entry name" value="Transketolase_C"/>
</dbReference>
<reference evidence="6 7" key="1">
    <citation type="submission" date="2020-04" db="EMBL/GenBank/DDBJ databases">
        <title>Whole-genome sequencing of Vibrio spp. from China reveals different genetic environments of blaCTX-M-14 among diverse lineages.</title>
        <authorList>
            <person name="Zheng Z."/>
            <person name="Ye L."/>
            <person name="Chen S."/>
        </authorList>
    </citation>
    <scope>NUCLEOTIDE SEQUENCE [LARGE SCALE GENOMIC DNA]</scope>
    <source>
        <strain evidence="6 7">Vb1636</strain>
    </source>
</reference>
<feature type="non-terminal residue" evidence="6">
    <location>
        <position position="144"/>
    </location>
</feature>
<dbReference type="InterPro" id="IPR009014">
    <property type="entry name" value="Transketo_C/PFOR_II"/>
</dbReference>